<name>A0ABX2KVB3_9PROT</name>
<comment type="caution">
    <text evidence="3">The sequence shown here is derived from an EMBL/GenBank/DDBJ whole genome shotgun (WGS) entry which is preliminary data.</text>
</comment>
<dbReference type="Gene3D" id="3.40.50.720">
    <property type="entry name" value="NAD(P)-binding Rossmann-like Domain"/>
    <property type="match status" value="1"/>
</dbReference>
<dbReference type="InterPro" id="IPR051450">
    <property type="entry name" value="Gfo/Idh/MocA_Oxidoreductases"/>
</dbReference>
<dbReference type="Gene3D" id="3.30.360.10">
    <property type="entry name" value="Dihydrodipicolinate Reductase, domain 2"/>
    <property type="match status" value="1"/>
</dbReference>
<dbReference type="InterPro" id="IPR036291">
    <property type="entry name" value="NAD(P)-bd_dom_sf"/>
</dbReference>
<dbReference type="EMBL" id="WHOS01000075">
    <property type="protein sequence ID" value="NUB03834.1"/>
    <property type="molecule type" value="Genomic_DNA"/>
</dbReference>
<dbReference type="InterPro" id="IPR000683">
    <property type="entry name" value="Gfo/Idh/MocA-like_OxRdtase_N"/>
</dbReference>
<accession>A0ABX2KVB3</accession>
<evidence type="ECO:0000259" key="2">
    <source>
        <dbReference type="Pfam" id="PF22725"/>
    </source>
</evidence>
<protein>
    <submittedName>
        <fullName evidence="3">Gfo/Idh/MocA family oxidoreductase</fullName>
    </submittedName>
</protein>
<dbReference type="SUPFAM" id="SSF51735">
    <property type="entry name" value="NAD(P)-binding Rossmann-fold domains"/>
    <property type="match status" value="1"/>
</dbReference>
<dbReference type="InterPro" id="IPR055170">
    <property type="entry name" value="GFO_IDH_MocA-like_dom"/>
</dbReference>
<evidence type="ECO:0000259" key="1">
    <source>
        <dbReference type="Pfam" id="PF01408"/>
    </source>
</evidence>
<gene>
    <name evidence="3" type="ORF">GBZ48_31970</name>
</gene>
<dbReference type="Pfam" id="PF01408">
    <property type="entry name" value="GFO_IDH_MocA"/>
    <property type="match status" value="1"/>
</dbReference>
<sequence length="351" mass="37208">MSPLHIAVAGAGVIGKTHIEAMSDPRHDAHPCQLAAIVDPGEEACALAGRHGVPHHADIAALLESGDLPDGVIVATPNATHAPIGIACVERGIPVLVEKPIADTVEAARLLTEAAGRAGVPLLVGHHRRHNPILRTAREVIGRGDLGALVTATILYTFLKPDGYFDACWRREEGGGPILINLIHEIDTLRFLCGDIESLQASSSNRTRGFAVEDTAAVLLRLRSGALATVSLSDAAAAPWSWDMTTGESPQFARQQVPTHFFSGTHGSLTVPTLELWRYEGGRGWLDPFTRTALPLKPGNPYALQLAHFARVIRGEEAPLAGGADATETLRATLAVKEAAATGRPVRLFDA</sequence>
<dbReference type="Pfam" id="PF22725">
    <property type="entry name" value="GFO_IDH_MocA_C3"/>
    <property type="match status" value="1"/>
</dbReference>
<dbReference type="RefSeq" id="WP_174474698.1">
    <property type="nucleotide sequence ID" value="NZ_JAGINN010000010.1"/>
</dbReference>
<organism evidence="3 4">
    <name type="scientific">Azospirillum melinis</name>
    <dbReference type="NCBI Taxonomy" id="328839"/>
    <lineage>
        <taxon>Bacteria</taxon>
        <taxon>Pseudomonadati</taxon>
        <taxon>Pseudomonadota</taxon>
        <taxon>Alphaproteobacteria</taxon>
        <taxon>Rhodospirillales</taxon>
        <taxon>Azospirillaceae</taxon>
        <taxon>Azospirillum</taxon>
    </lineage>
</organism>
<proteinExistence type="predicted"/>
<feature type="domain" description="GFO/IDH/MocA-like oxidoreductase" evidence="2">
    <location>
        <begin position="135"/>
        <end position="240"/>
    </location>
</feature>
<dbReference type="Proteomes" id="UP000605086">
    <property type="component" value="Unassembled WGS sequence"/>
</dbReference>
<feature type="domain" description="Gfo/Idh/MocA-like oxidoreductase N-terminal" evidence="1">
    <location>
        <begin position="5"/>
        <end position="126"/>
    </location>
</feature>
<dbReference type="PANTHER" id="PTHR43377:SF8">
    <property type="entry name" value="BLR3664 PROTEIN"/>
    <property type="match status" value="1"/>
</dbReference>
<keyword evidence="4" id="KW-1185">Reference proteome</keyword>
<dbReference type="PANTHER" id="PTHR43377">
    <property type="entry name" value="BILIVERDIN REDUCTASE A"/>
    <property type="match status" value="1"/>
</dbReference>
<dbReference type="SUPFAM" id="SSF55347">
    <property type="entry name" value="Glyceraldehyde-3-phosphate dehydrogenase-like, C-terminal domain"/>
    <property type="match status" value="1"/>
</dbReference>
<evidence type="ECO:0000313" key="3">
    <source>
        <dbReference type="EMBL" id="NUB03834.1"/>
    </source>
</evidence>
<evidence type="ECO:0000313" key="4">
    <source>
        <dbReference type="Proteomes" id="UP000605086"/>
    </source>
</evidence>
<reference evidence="3 4" key="1">
    <citation type="submission" date="2019-10" db="EMBL/GenBank/DDBJ databases">
        <title>Genome sequence of Azospirillum melinis.</title>
        <authorList>
            <person name="Ambrosini A."/>
            <person name="Sant'Anna F.H."/>
            <person name="Cassan F.D."/>
            <person name="Souza E.M."/>
            <person name="Passaglia L.M.P."/>
        </authorList>
    </citation>
    <scope>NUCLEOTIDE SEQUENCE [LARGE SCALE GENOMIC DNA]</scope>
    <source>
        <strain evidence="3 4">TMCY0552</strain>
    </source>
</reference>